<evidence type="ECO:0000313" key="4">
    <source>
        <dbReference type="EMBL" id="KAJ7783597.1"/>
    </source>
</evidence>
<evidence type="ECO:0000256" key="2">
    <source>
        <dbReference type="SAM" id="MobiDB-lite"/>
    </source>
</evidence>
<comment type="caution">
    <text evidence="4">The sequence shown here is derived from an EMBL/GenBank/DDBJ whole genome shotgun (WGS) entry which is preliminary data.</text>
</comment>
<proteinExistence type="predicted"/>
<accession>A0AAD7KDX4</accession>
<dbReference type="AlphaFoldDB" id="A0AAD7KDX4"/>
<evidence type="ECO:0000313" key="3">
    <source>
        <dbReference type="EMBL" id="KAJ7783594.1"/>
    </source>
</evidence>
<feature type="compositionally biased region" description="Polar residues" evidence="2">
    <location>
        <begin position="282"/>
        <end position="294"/>
    </location>
</feature>
<dbReference type="EMBL" id="JARJLG010000002">
    <property type="protein sequence ID" value="KAJ7783594.1"/>
    <property type="molecule type" value="Genomic_DNA"/>
</dbReference>
<keyword evidence="5" id="KW-1185">Reference proteome</keyword>
<feature type="coiled-coil region" evidence="1">
    <location>
        <begin position="308"/>
        <end position="335"/>
    </location>
</feature>
<feature type="region of interest" description="Disordered" evidence="2">
    <location>
        <begin position="270"/>
        <end position="298"/>
    </location>
</feature>
<name>A0AAD7KDX4_9AGAR</name>
<keyword evidence="1" id="KW-0175">Coiled coil</keyword>
<reference evidence="4" key="1">
    <citation type="submission" date="2023-03" db="EMBL/GenBank/DDBJ databases">
        <title>Massive genome expansion in bonnet fungi (Mycena s.s.) driven by repeated elements and novel gene families across ecological guilds.</title>
        <authorList>
            <consortium name="Lawrence Berkeley National Laboratory"/>
            <person name="Harder C.B."/>
            <person name="Miyauchi S."/>
            <person name="Viragh M."/>
            <person name="Kuo A."/>
            <person name="Thoen E."/>
            <person name="Andreopoulos B."/>
            <person name="Lu D."/>
            <person name="Skrede I."/>
            <person name="Drula E."/>
            <person name="Henrissat B."/>
            <person name="Morin E."/>
            <person name="Kohler A."/>
            <person name="Barry K."/>
            <person name="LaButti K."/>
            <person name="Morin E."/>
            <person name="Salamov A."/>
            <person name="Lipzen A."/>
            <person name="Mereny Z."/>
            <person name="Hegedus B."/>
            <person name="Baldrian P."/>
            <person name="Stursova M."/>
            <person name="Weitz H."/>
            <person name="Taylor A."/>
            <person name="Grigoriev I.V."/>
            <person name="Nagy L.G."/>
            <person name="Martin F."/>
            <person name="Kauserud H."/>
        </authorList>
    </citation>
    <scope>NUCLEOTIDE SEQUENCE</scope>
    <source>
        <strain evidence="4">CBHHK188m</strain>
    </source>
</reference>
<feature type="region of interest" description="Disordered" evidence="2">
    <location>
        <begin position="368"/>
        <end position="408"/>
    </location>
</feature>
<evidence type="ECO:0000256" key="1">
    <source>
        <dbReference type="SAM" id="Coils"/>
    </source>
</evidence>
<feature type="compositionally biased region" description="Polar residues" evidence="2">
    <location>
        <begin position="395"/>
        <end position="406"/>
    </location>
</feature>
<protein>
    <submittedName>
        <fullName evidence="4">Uncharacterized protein</fullName>
    </submittedName>
</protein>
<evidence type="ECO:0000313" key="5">
    <source>
        <dbReference type="Proteomes" id="UP001215280"/>
    </source>
</evidence>
<dbReference type="Proteomes" id="UP001215280">
    <property type="component" value="Unassembled WGS sequence"/>
</dbReference>
<sequence length="466" mass="51224">MLSRSAAPIVVPDSPVIPDPSAPFVYDWEAPHADTPPVPPLSFNGYPGPNPLPLHRLKFNPLGLYELRRHLGLPLEWNSYRTRFLASDLAWFASGASEDNQHWPNGQGFFPEFHGLRNSVPTNPAGYTARKEFSEKIRKVIFDLLTIWNRTWGSTTMLLHVEGTTAPNTPAAPEYLHASVYLPPAFIGGHPESHHAIAQIAQSFIESIGVPTVRQWTANAAHANWHLNQTDDAPAPNEVSDNTLVPAPVHRHAAHYIFRGRHAGWRSPVAAAVDGGGADNTPAPSSQDSDQSRYGSEPPEFTADALALLSALERIAQLEQEADQTVSQLHMLMEEATDLQTRNHSAADEQRRLHMVIASLQEQLTAASAALSSRSPPSYTSHLTSPVRVSRASPMLSTPGRSQTDQPLHMTTAYLDSVVATSHMASVRLMVRYVPLTRWSKELRKLALGEVLQEGILNALMDDLEL</sequence>
<gene>
    <name evidence="3" type="ORF">DFH07DRAFT_948611</name>
    <name evidence="4" type="ORF">DFH07DRAFT_948615</name>
</gene>
<dbReference type="EMBL" id="JARJLG010000002">
    <property type="protein sequence ID" value="KAJ7783597.1"/>
    <property type="molecule type" value="Genomic_DNA"/>
</dbReference>
<organism evidence="4 5">
    <name type="scientific">Mycena maculata</name>
    <dbReference type="NCBI Taxonomy" id="230809"/>
    <lineage>
        <taxon>Eukaryota</taxon>
        <taxon>Fungi</taxon>
        <taxon>Dikarya</taxon>
        <taxon>Basidiomycota</taxon>
        <taxon>Agaricomycotina</taxon>
        <taxon>Agaricomycetes</taxon>
        <taxon>Agaricomycetidae</taxon>
        <taxon>Agaricales</taxon>
        <taxon>Marasmiineae</taxon>
        <taxon>Mycenaceae</taxon>
        <taxon>Mycena</taxon>
    </lineage>
</organism>